<accession>A0A8K0DBW0</accession>
<evidence type="ECO:0000259" key="1">
    <source>
        <dbReference type="Pfam" id="PF01826"/>
    </source>
</evidence>
<gene>
    <name evidence="2" type="ORF">ILUMI_04962</name>
</gene>
<feature type="non-terminal residue" evidence="2">
    <location>
        <position position="1"/>
    </location>
</feature>
<dbReference type="CDD" id="cd19941">
    <property type="entry name" value="TIL"/>
    <property type="match status" value="1"/>
</dbReference>
<keyword evidence="3" id="KW-1185">Reference proteome</keyword>
<comment type="caution">
    <text evidence="2">The sequence shown here is derived from an EMBL/GenBank/DDBJ whole genome shotgun (WGS) entry which is preliminary data.</text>
</comment>
<organism evidence="2 3">
    <name type="scientific">Ignelater luminosus</name>
    <name type="common">Cucubano</name>
    <name type="synonym">Pyrophorus luminosus</name>
    <dbReference type="NCBI Taxonomy" id="2038154"/>
    <lineage>
        <taxon>Eukaryota</taxon>
        <taxon>Metazoa</taxon>
        <taxon>Ecdysozoa</taxon>
        <taxon>Arthropoda</taxon>
        <taxon>Hexapoda</taxon>
        <taxon>Insecta</taxon>
        <taxon>Pterygota</taxon>
        <taxon>Neoptera</taxon>
        <taxon>Endopterygota</taxon>
        <taxon>Coleoptera</taxon>
        <taxon>Polyphaga</taxon>
        <taxon>Elateriformia</taxon>
        <taxon>Elateroidea</taxon>
        <taxon>Elateridae</taxon>
        <taxon>Agrypninae</taxon>
        <taxon>Pyrophorini</taxon>
        <taxon>Ignelater</taxon>
    </lineage>
</organism>
<dbReference type="InterPro" id="IPR036084">
    <property type="entry name" value="Ser_inhib-like_sf"/>
</dbReference>
<feature type="domain" description="TIL" evidence="1">
    <location>
        <begin position="4"/>
        <end position="60"/>
    </location>
</feature>
<dbReference type="SUPFAM" id="SSF57567">
    <property type="entry name" value="Serine protease inhibitors"/>
    <property type="match status" value="1"/>
</dbReference>
<dbReference type="Proteomes" id="UP000801492">
    <property type="component" value="Unassembled WGS sequence"/>
</dbReference>
<name>A0A8K0DBW0_IGNLU</name>
<dbReference type="Gene3D" id="2.10.25.10">
    <property type="entry name" value="Laminin"/>
    <property type="match status" value="1"/>
</dbReference>
<dbReference type="InterPro" id="IPR002919">
    <property type="entry name" value="TIL_dom"/>
</dbReference>
<dbReference type="Pfam" id="PF01826">
    <property type="entry name" value="TIL"/>
    <property type="match status" value="1"/>
</dbReference>
<proteinExistence type="predicted"/>
<evidence type="ECO:0000313" key="2">
    <source>
        <dbReference type="EMBL" id="KAF2901226.1"/>
    </source>
</evidence>
<reference evidence="2" key="1">
    <citation type="submission" date="2019-08" db="EMBL/GenBank/DDBJ databases">
        <title>The genome of the North American firefly Photinus pyralis.</title>
        <authorList>
            <consortium name="Photinus pyralis genome working group"/>
            <person name="Fallon T.R."/>
            <person name="Sander Lower S.E."/>
            <person name="Weng J.-K."/>
        </authorList>
    </citation>
    <scope>NUCLEOTIDE SEQUENCE</scope>
    <source>
        <strain evidence="2">TRF0915ILg1</strain>
        <tissue evidence="2">Whole body</tissue>
    </source>
</reference>
<protein>
    <recommendedName>
        <fullName evidence="1">TIL domain-containing protein</fullName>
    </recommendedName>
</protein>
<evidence type="ECO:0000313" key="3">
    <source>
        <dbReference type="Proteomes" id="UP000801492"/>
    </source>
</evidence>
<sequence>PSRCGKREYYATCGSKCAPTCYTLYVTQPCIYHDCEAGCYCKRIYLRSSRYGRCVIPEKCPYYGGLQ</sequence>
<dbReference type="AlphaFoldDB" id="A0A8K0DBW0"/>
<dbReference type="EMBL" id="VTPC01001779">
    <property type="protein sequence ID" value="KAF2901226.1"/>
    <property type="molecule type" value="Genomic_DNA"/>
</dbReference>